<dbReference type="OrthoDB" id="10009287at2759"/>
<dbReference type="PANTHER" id="PTHR12300:SF117">
    <property type="entry name" value="LP05237P-RELATED"/>
    <property type="match status" value="1"/>
</dbReference>
<dbReference type="Pfam" id="PF03134">
    <property type="entry name" value="TB2_DP1_HVA22"/>
    <property type="match status" value="1"/>
</dbReference>
<feature type="transmembrane region" description="Helical" evidence="1">
    <location>
        <begin position="12"/>
        <end position="37"/>
    </location>
</feature>
<dbReference type="GO" id="GO:0008017">
    <property type="term" value="F:microtubule binding"/>
    <property type="evidence" value="ECO:0007669"/>
    <property type="project" value="TreeGrafter"/>
</dbReference>
<reference evidence="2 3" key="1">
    <citation type="journal article" date="2020" name="Cell">
        <title>Large-Scale Comparative Analyses of Tick Genomes Elucidate Their Genetic Diversity and Vector Capacities.</title>
        <authorList>
            <consortium name="Tick Genome and Microbiome Consortium (TIGMIC)"/>
            <person name="Jia N."/>
            <person name="Wang J."/>
            <person name="Shi W."/>
            <person name="Du L."/>
            <person name="Sun Y."/>
            <person name="Zhan W."/>
            <person name="Jiang J.F."/>
            <person name="Wang Q."/>
            <person name="Zhang B."/>
            <person name="Ji P."/>
            <person name="Bell-Sakyi L."/>
            <person name="Cui X.M."/>
            <person name="Yuan T.T."/>
            <person name="Jiang B.G."/>
            <person name="Yang W.F."/>
            <person name="Lam T.T."/>
            <person name="Chang Q.C."/>
            <person name="Ding S.J."/>
            <person name="Wang X.J."/>
            <person name="Zhu J.G."/>
            <person name="Ruan X.D."/>
            <person name="Zhao L."/>
            <person name="Wei J.T."/>
            <person name="Ye R.Z."/>
            <person name="Que T.C."/>
            <person name="Du C.H."/>
            <person name="Zhou Y.H."/>
            <person name="Cheng J.X."/>
            <person name="Dai P.F."/>
            <person name="Guo W.B."/>
            <person name="Han X.H."/>
            <person name="Huang E.J."/>
            <person name="Li L.F."/>
            <person name="Wei W."/>
            <person name="Gao Y.C."/>
            <person name="Liu J.Z."/>
            <person name="Shao H.Z."/>
            <person name="Wang X."/>
            <person name="Wang C.C."/>
            <person name="Yang T.C."/>
            <person name="Huo Q.B."/>
            <person name="Li W."/>
            <person name="Chen H.Y."/>
            <person name="Chen S.E."/>
            <person name="Zhou L.G."/>
            <person name="Ni X.B."/>
            <person name="Tian J.H."/>
            <person name="Sheng Y."/>
            <person name="Liu T."/>
            <person name="Pan Y.S."/>
            <person name="Xia L.Y."/>
            <person name="Li J."/>
            <person name="Zhao F."/>
            <person name="Cao W.C."/>
        </authorList>
    </citation>
    <scope>NUCLEOTIDE SEQUENCE [LARGE SCALE GENOMIC DNA]</scope>
    <source>
        <strain evidence="2">HaeL-2018</strain>
    </source>
</reference>
<keyword evidence="1" id="KW-0812">Transmembrane</keyword>
<dbReference type="Proteomes" id="UP000821853">
    <property type="component" value="Chromosome 4"/>
</dbReference>
<comment type="caution">
    <text evidence="2">The sequence shown here is derived from an EMBL/GenBank/DDBJ whole genome shotgun (WGS) entry which is preliminary data.</text>
</comment>
<name>A0A9J6GAN4_HAELO</name>
<dbReference type="InterPro" id="IPR004345">
    <property type="entry name" value="TB2_DP1_HVA22"/>
</dbReference>
<organism evidence="2 3">
    <name type="scientific">Haemaphysalis longicornis</name>
    <name type="common">Bush tick</name>
    <dbReference type="NCBI Taxonomy" id="44386"/>
    <lineage>
        <taxon>Eukaryota</taxon>
        <taxon>Metazoa</taxon>
        <taxon>Ecdysozoa</taxon>
        <taxon>Arthropoda</taxon>
        <taxon>Chelicerata</taxon>
        <taxon>Arachnida</taxon>
        <taxon>Acari</taxon>
        <taxon>Parasitiformes</taxon>
        <taxon>Ixodida</taxon>
        <taxon>Ixodoidea</taxon>
        <taxon>Ixodidae</taxon>
        <taxon>Haemaphysalinae</taxon>
        <taxon>Haemaphysalis</taxon>
    </lineage>
</organism>
<dbReference type="AlphaFoldDB" id="A0A9J6GAN4"/>
<accession>A0A9J6GAN4</accession>
<dbReference type="GO" id="GO:0071786">
    <property type="term" value="P:endoplasmic reticulum tubular network organization"/>
    <property type="evidence" value="ECO:0007669"/>
    <property type="project" value="TreeGrafter"/>
</dbReference>
<dbReference type="OMA" id="HREYTTW"/>
<feature type="transmembrane region" description="Helical" evidence="1">
    <location>
        <begin position="58"/>
        <end position="86"/>
    </location>
</feature>
<keyword evidence="1" id="KW-0472">Membrane</keyword>
<dbReference type="VEuPathDB" id="VectorBase:HLOH_042828"/>
<evidence type="ECO:0000313" key="2">
    <source>
        <dbReference type="EMBL" id="KAH9372437.1"/>
    </source>
</evidence>
<protein>
    <recommendedName>
        <fullName evidence="1">Receptor expression-enhancing protein</fullName>
    </recommendedName>
</protein>
<sequence length="189" mass="21952">MQCHHVVPALWILLLFLLNRLSVTLSRLMLLIVGALYPAYSCCKAVRSADPRLYVNWMMYWIVLSLSLCVEPVLDFLFLGYLPFYAEMKLTFVMWLQSCGASVIFQRFLLPVFDKHHRQIEVLFTWLQECATEVVQKVAWGVTKAILGTAKLVRDAYNLTDLSPSEARPMPVEINDWRDMGNAWDMEDW</sequence>
<evidence type="ECO:0000313" key="3">
    <source>
        <dbReference type="Proteomes" id="UP000821853"/>
    </source>
</evidence>
<comment type="similarity">
    <text evidence="1">Belongs to the DP1 family.</text>
</comment>
<dbReference type="GO" id="GO:0005881">
    <property type="term" value="C:cytoplasmic microtubule"/>
    <property type="evidence" value="ECO:0007669"/>
    <property type="project" value="TreeGrafter"/>
</dbReference>
<proteinExistence type="inferred from homology"/>
<dbReference type="EMBL" id="JABSTR010000006">
    <property type="protein sequence ID" value="KAH9372437.1"/>
    <property type="molecule type" value="Genomic_DNA"/>
</dbReference>
<keyword evidence="1" id="KW-1133">Transmembrane helix</keyword>
<evidence type="ECO:0000256" key="1">
    <source>
        <dbReference type="RuleBase" id="RU362006"/>
    </source>
</evidence>
<dbReference type="GO" id="GO:0005789">
    <property type="term" value="C:endoplasmic reticulum membrane"/>
    <property type="evidence" value="ECO:0007669"/>
    <property type="project" value="TreeGrafter"/>
</dbReference>
<dbReference type="PANTHER" id="PTHR12300">
    <property type="entry name" value="HVA22-LIKE PROTEINS"/>
    <property type="match status" value="1"/>
</dbReference>
<keyword evidence="3" id="KW-1185">Reference proteome</keyword>
<gene>
    <name evidence="2" type="ORF">HPB48_012860</name>
</gene>
<dbReference type="GO" id="GO:0071782">
    <property type="term" value="C:endoplasmic reticulum tubular network"/>
    <property type="evidence" value="ECO:0007669"/>
    <property type="project" value="TreeGrafter"/>
</dbReference>
<comment type="subcellular location">
    <subcellularLocation>
        <location evidence="1">Membrane</location>
        <topology evidence="1">Multi-pass membrane protein</topology>
    </subcellularLocation>
</comment>